<dbReference type="RefSeq" id="WP_147148312.1">
    <property type="nucleotide sequence ID" value="NZ_BJXN01000015.1"/>
</dbReference>
<dbReference type="OrthoDB" id="30713at2"/>
<keyword evidence="2" id="KW-1133">Transmembrane helix</keyword>
<evidence type="ECO:0008006" key="5">
    <source>
        <dbReference type="Google" id="ProtNLM"/>
    </source>
</evidence>
<feature type="transmembrane region" description="Helical" evidence="2">
    <location>
        <begin position="45"/>
        <end position="67"/>
    </location>
</feature>
<gene>
    <name evidence="3" type="ORF">ODE01S_19470</name>
</gene>
<keyword evidence="2" id="KW-0472">Membrane</keyword>
<name>A0A511RLH8_9DEIN</name>
<dbReference type="PANTHER" id="PTHR23159:SF66">
    <property type="entry name" value="OS04G0158400 PROTEIN"/>
    <property type="match status" value="1"/>
</dbReference>
<accession>A0A511RLH8</accession>
<dbReference type="InterPro" id="IPR021435">
    <property type="entry name" value="DUF3084"/>
</dbReference>
<dbReference type="Proteomes" id="UP000321827">
    <property type="component" value="Unassembled WGS sequence"/>
</dbReference>
<proteinExistence type="predicted"/>
<feature type="transmembrane region" description="Helical" evidence="2">
    <location>
        <begin position="6"/>
        <end position="24"/>
    </location>
</feature>
<dbReference type="Gene3D" id="6.10.250.3110">
    <property type="match status" value="1"/>
</dbReference>
<evidence type="ECO:0000313" key="4">
    <source>
        <dbReference type="Proteomes" id="UP000321827"/>
    </source>
</evidence>
<protein>
    <recommendedName>
        <fullName evidence="5">DUF3084 domain-containing protein</fullName>
    </recommendedName>
</protein>
<evidence type="ECO:0000313" key="3">
    <source>
        <dbReference type="EMBL" id="GEM90513.1"/>
    </source>
</evidence>
<sequence length="496" mass="55561">MSLWTLLVNLLLIAAVVAYVGDVVGRRVGRRHLRLFGLRPRTTALVVAVFTGVVIALLAFAAFFFLASDARKTILEAEKVREERDQLRSEVERLGGHVSDLEARAARALGESERLERELKAKADALKLAEEEIRKLQGEKELLQQAVEETRKQLEEREVELGRVRAEVERIGSEREALEREFDALQQGQILLLDDLEKLRQAEADAIQRAEAAQAKTREAEAAAAQAEARVSAIQKEIAALEKERQQLLGDITTLDAERKALEEQRDALRLANRRLQDQLAAANQQVFDLKQELLRLEQERSSSERGLEVLRRQLSDSLKDTVLSELVWSSGPLQQALDQAVHLAEVQVRVEGFRGVLVPEDLNSEGWRAPGVIQARAEGVTPDGKVLLQLRFVPKELRFRIGQVIALRELPPPRLQPERVRRSLEDLRETAFERLLKAGVLPERVAAAGLTGAVLADFQAQIRDEVGNVVVAVVAADDVWTTEVPRLLYQVLYVP</sequence>
<evidence type="ECO:0000256" key="1">
    <source>
        <dbReference type="SAM" id="Coils"/>
    </source>
</evidence>
<dbReference type="Pfam" id="PF11283">
    <property type="entry name" value="DUF3084"/>
    <property type="match status" value="1"/>
</dbReference>
<dbReference type="AlphaFoldDB" id="A0A511RLH8"/>
<comment type="caution">
    <text evidence="3">The sequence shown here is derived from an EMBL/GenBank/DDBJ whole genome shotgun (WGS) entry which is preliminary data.</text>
</comment>
<dbReference type="PANTHER" id="PTHR23159">
    <property type="entry name" value="CENTROSOMAL PROTEIN 2"/>
    <property type="match status" value="1"/>
</dbReference>
<evidence type="ECO:0000256" key="2">
    <source>
        <dbReference type="SAM" id="Phobius"/>
    </source>
</evidence>
<keyword evidence="2" id="KW-0812">Transmembrane</keyword>
<feature type="coiled-coil region" evidence="1">
    <location>
        <begin position="70"/>
        <end position="314"/>
    </location>
</feature>
<dbReference type="EMBL" id="BJXN01000015">
    <property type="protein sequence ID" value="GEM90513.1"/>
    <property type="molecule type" value="Genomic_DNA"/>
</dbReference>
<organism evidence="3 4">
    <name type="scientific">Oceanithermus desulfurans NBRC 100063</name>
    <dbReference type="NCBI Taxonomy" id="1227550"/>
    <lineage>
        <taxon>Bacteria</taxon>
        <taxon>Thermotogati</taxon>
        <taxon>Deinococcota</taxon>
        <taxon>Deinococci</taxon>
        <taxon>Thermales</taxon>
        <taxon>Thermaceae</taxon>
        <taxon>Oceanithermus</taxon>
    </lineage>
</organism>
<keyword evidence="1" id="KW-0175">Coiled coil</keyword>
<reference evidence="3 4" key="1">
    <citation type="submission" date="2019-07" db="EMBL/GenBank/DDBJ databases">
        <title>Whole genome shotgun sequence of Oceanithermus desulfurans NBRC 100063.</title>
        <authorList>
            <person name="Hosoyama A."/>
            <person name="Uohara A."/>
            <person name="Ohji S."/>
            <person name="Ichikawa N."/>
        </authorList>
    </citation>
    <scope>NUCLEOTIDE SEQUENCE [LARGE SCALE GENOMIC DNA]</scope>
    <source>
        <strain evidence="3 4">NBRC 100063</strain>
    </source>
</reference>